<dbReference type="InterPro" id="IPR002059">
    <property type="entry name" value="CSP_DNA-bd"/>
</dbReference>
<evidence type="ECO:0000313" key="2">
    <source>
        <dbReference type="EMBL" id="MPM40384.1"/>
    </source>
</evidence>
<dbReference type="Gene3D" id="2.40.50.140">
    <property type="entry name" value="Nucleic acid-binding proteins"/>
    <property type="match status" value="1"/>
</dbReference>
<name>A0A644ZS03_9ZZZZ</name>
<organism evidence="2">
    <name type="scientific">bioreactor metagenome</name>
    <dbReference type="NCBI Taxonomy" id="1076179"/>
    <lineage>
        <taxon>unclassified sequences</taxon>
        <taxon>metagenomes</taxon>
        <taxon>ecological metagenomes</taxon>
    </lineage>
</organism>
<evidence type="ECO:0000259" key="1">
    <source>
        <dbReference type="PROSITE" id="PS51857"/>
    </source>
</evidence>
<dbReference type="Pfam" id="PF12712">
    <property type="entry name" value="DUF3805"/>
    <property type="match status" value="1"/>
</dbReference>
<dbReference type="Gene3D" id="3.40.1000.10">
    <property type="entry name" value="Mog1/PsbP, alpha/beta/alpha sandwich"/>
    <property type="match status" value="1"/>
</dbReference>
<reference evidence="2" key="1">
    <citation type="submission" date="2019-08" db="EMBL/GenBank/DDBJ databases">
        <authorList>
            <person name="Kucharzyk K."/>
            <person name="Murdoch R.W."/>
            <person name="Higgins S."/>
            <person name="Loffler F."/>
        </authorList>
    </citation>
    <scope>NUCLEOTIDE SEQUENCE</scope>
</reference>
<dbReference type="InterPro" id="IPR024315">
    <property type="entry name" value="DUF3805"/>
</dbReference>
<dbReference type="EMBL" id="VSSQ01008981">
    <property type="protein sequence ID" value="MPM40384.1"/>
    <property type="molecule type" value="Genomic_DNA"/>
</dbReference>
<protein>
    <recommendedName>
        <fullName evidence="1">CSD domain-containing protein</fullName>
    </recommendedName>
</protein>
<dbReference type="PROSITE" id="PS00352">
    <property type="entry name" value="CSD_1"/>
    <property type="match status" value="1"/>
</dbReference>
<dbReference type="PROSITE" id="PS51857">
    <property type="entry name" value="CSD_2"/>
    <property type="match status" value="1"/>
</dbReference>
<proteinExistence type="predicted"/>
<dbReference type="Pfam" id="PF00313">
    <property type="entry name" value="CSD"/>
    <property type="match status" value="1"/>
</dbReference>
<dbReference type="Gene3D" id="1.20.120.1090">
    <property type="match status" value="1"/>
</dbReference>
<dbReference type="InterPro" id="IPR011129">
    <property type="entry name" value="CSD"/>
</dbReference>
<dbReference type="GO" id="GO:0003676">
    <property type="term" value="F:nucleic acid binding"/>
    <property type="evidence" value="ECO:0007669"/>
    <property type="project" value="InterPro"/>
</dbReference>
<accession>A0A644ZS03</accession>
<dbReference type="InterPro" id="IPR012340">
    <property type="entry name" value="NA-bd_OB-fold"/>
</dbReference>
<dbReference type="CDD" id="cd04458">
    <property type="entry name" value="CSP_CDS"/>
    <property type="match status" value="1"/>
</dbReference>
<dbReference type="PRINTS" id="PR00050">
    <property type="entry name" value="COLDSHOCK"/>
</dbReference>
<dbReference type="PANTHER" id="PTHR46565">
    <property type="entry name" value="COLD SHOCK DOMAIN PROTEIN 2"/>
    <property type="match status" value="1"/>
</dbReference>
<dbReference type="InterPro" id="IPR019844">
    <property type="entry name" value="CSD_CS"/>
</dbReference>
<feature type="domain" description="CSD" evidence="1">
    <location>
        <begin position="190"/>
        <end position="257"/>
    </location>
</feature>
<dbReference type="PANTHER" id="PTHR46565:SF20">
    <property type="entry name" value="COLD SHOCK DOMAIN-CONTAINING PROTEIN 4"/>
    <property type="match status" value="1"/>
</dbReference>
<sequence>MIYPNDWSEFEDREGSFLFYNPEKWTGNFRISAYKPSGKEAGNMDYGREFVKLELKENSAASLVTVGRLECAYSKEMFLEEEAYYVTHTWITGIRDVAFECSFTVPKGGDCTEAEAVIASLEARKEGEKYEAELIPVRLSEIFLINESYDFVASAVKDKLKKDFQGVEDDLENIQQIIKIGDIILGGVLMYSGIVKFFNSEKGFGFIANDSGGDDVFVHISSIVSPMNQSLSEGQKVTFDTERDKRSGKIRATNVAAIR</sequence>
<dbReference type="SMART" id="SM00357">
    <property type="entry name" value="CSP"/>
    <property type="match status" value="1"/>
</dbReference>
<gene>
    <name evidence="2" type="ORF">SDC9_87024</name>
</gene>
<dbReference type="SUPFAM" id="SSF50249">
    <property type="entry name" value="Nucleic acid-binding proteins"/>
    <property type="match status" value="1"/>
</dbReference>
<comment type="caution">
    <text evidence="2">The sequence shown here is derived from an EMBL/GenBank/DDBJ whole genome shotgun (WGS) entry which is preliminary data.</text>
</comment>
<dbReference type="AlphaFoldDB" id="A0A644ZS03"/>